<dbReference type="AlphaFoldDB" id="A0A3N4PIJ5"/>
<comment type="caution">
    <text evidence="1">The sequence shown here is derived from an EMBL/GenBank/DDBJ whole genome shotgun (WGS) entry which is preliminary data.</text>
</comment>
<gene>
    <name evidence="1" type="ORF">EGT74_15890</name>
</gene>
<reference evidence="1 2" key="1">
    <citation type="submission" date="2018-11" db="EMBL/GenBank/DDBJ databases">
        <title>Chitinophaga lutea sp.nov., isolate from arsenic contaminated soil.</title>
        <authorList>
            <person name="Zong Y."/>
        </authorList>
    </citation>
    <scope>NUCLEOTIDE SEQUENCE [LARGE SCALE GENOMIC DNA]</scope>
    <source>
        <strain evidence="1 2">ZY74</strain>
    </source>
</reference>
<organism evidence="1 2">
    <name type="scientific">Chitinophaga lutea</name>
    <dbReference type="NCBI Taxonomy" id="2488634"/>
    <lineage>
        <taxon>Bacteria</taxon>
        <taxon>Pseudomonadati</taxon>
        <taxon>Bacteroidota</taxon>
        <taxon>Chitinophagia</taxon>
        <taxon>Chitinophagales</taxon>
        <taxon>Chitinophagaceae</taxon>
        <taxon>Chitinophaga</taxon>
    </lineage>
</organism>
<evidence type="ECO:0000313" key="1">
    <source>
        <dbReference type="EMBL" id="RPE08522.1"/>
    </source>
</evidence>
<name>A0A3N4PIJ5_9BACT</name>
<dbReference type="EMBL" id="RPDH01000002">
    <property type="protein sequence ID" value="RPE08522.1"/>
    <property type="molecule type" value="Genomic_DNA"/>
</dbReference>
<sequence>MPEFSGKFGPFSAYKRKDSDKTIIRSKGGPSAAQVKEGQSFQRTRENYREFAACTTFTAALRRATFPIRHLGDTKFTGSLNSLGKKIQVLDAEGLRGERSIFLSKHAGKITGFSFNTVHAFDTVVCNPVAVSANRKEGRAQVTIPPLLPGVQLHLPWEQQFYRFVLSLGTMGDVVFENGKYSEPAMTDVQFCFTAWYHVTEPMPETIIDDLRIQGDIPASMTLLLCVGIEMGTPDRFKEITTARDAGTAKILLAF</sequence>
<keyword evidence="2" id="KW-1185">Reference proteome</keyword>
<accession>A0A3N4PIJ5</accession>
<proteinExistence type="predicted"/>
<protein>
    <submittedName>
        <fullName evidence="1">Uncharacterized protein</fullName>
    </submittedName>
</protein>
<dbReference type="Proteomes" id="UP000278351">
    <property type="component" value="Unassembled WGS sequence"/>
</dbReference>
<evidence type="ECO:0000313" key="2">
    <source>
        <dbReference type="Proteomes" id="UP000278351"/>
    </source>
</evidence>